<dbReference type="Pfam" id="PF01670">
    <property type="entry name" value="Glyco_hydro_12"/>
    <property type="match status" value="1"/>
</dbReference>
<evidence type="ECO:0000259" key="4">
    <source>
        <dbReference type="PROSITE" id="PS51173"/>
    </source>
</evidence>
<dbReference type="Pfam" id="PF00553">
    <property type="entry name" value="CBM_2"/>
    <property type="match status" value="1"/>
</dbReference>
<keyword evidence="2" id="KW-0119">Carbohydrate metabolism</keyword>
<reference evidence="5 6" key="1">
    <citation type="submission" date="2020-04" db="EMBL/GenBank/DDBJ databases">
        <title>MicrobeNet Type strains.</title>
        <authorList>
            <person name="Nicholson A.C."/>
        </authorList>
    </citation>
    <scope>NUCLEOTIDE SEQUENCE [LARGE SCALE GENOMIC DNA]</scope>
    <source>
        <strain evidence="5 6">ATCC BAA-277</strain>
    </source>
</reference>
<dbReference type="RefSeq" id="WP_067641469.1">
    <property type="nucleotide sequence ID" value="NZ_JAAXPI010000054.1"/>
</dbReference>
<dbReference type="SMART" id="SM00637">
    <property type="entry name" value="CBD_II"/>
    <property type="match status" value="1"/>
</dbReference>
<sequence length="366" mass="37807">MRLRIFIALAATVAGLSVAAPAHAAAVTTCNGNDTVTMQNGEYIYQQNEWNSTATQCADVDTSSGAWTITQTGYSLPTNGAPATYPSVFKGCHWGACTANSGLPIQVSKLGSATSSWSTTQVPSGAYDVAYDLWFNSTPTTSGQPDGTELMIWMNSRGGVQPFGSRTGTANLAGHTWDVWTGNQTSWKIISYVLQGGATSVSNLDVKALINDTVARGSLNPAHYLLDAEAGFEIWQGGQGLATNSFSFNATQGTNDGGGDGDPGSGSGCRASYHVDNDWGSGFTASVTVTNTGTAATKGWKVAWSYGGNQKITSTWNAALTQAGNAVTALNASYNGTIAPNASTSFGFQGGYSGSNPPPTLTCTAS</sequence>
<keyword evidence="2" id="KW-0624">Polysaccharide degradation</keyword>
<dbReference type="Gene3D" id="2.60.40.290">
    <property type="match status" value="1"/>
</dbReference>
<feature type="chain" id="PRO_5032912830" evidence="3">
    <location>
        <begin position="25"/>
        <end position="366"/>
    </location>
</feature>
<dbReference type="GO" id="GO:0030247">
    <property type="term" value="F:polysaccharide binding"/>
    <property type="evidence" value="ECO:0007669"/>
    <property type="project" value="UniProtKB-UniRule"/>
</dbReference>
<dbReference type="AlphaFoldDB" id="A0A846Z6K4"/>
<comment type="caution">
    <text evidence="5">The sequence shown here is derived from an EMBL/GenBank/DDBJ whole genome shotgun (WGS) entry which is preliminary data.</text>
</comment>
<organism evidence="5 6">
    <name type="scientific">Actinomadura latina</name>
    <dbReference type="NCBI Taxonomy" id="163603"/>
    <lineage>
        <taxon>Bacteria</taxon>
        <taxon>Bacillati</taxon>
        <taxon>Actinomycetota</taxon>
        <taxon>Actinomycetes</taxon>
        <taxon>Streptosporangiales</taxon>
        <taxon>Thermomonosporaceae</taxon>
        <taxon>Actinomadura</taxon>
    </lineage>
</organism>
<evidence type="ECO:0000256" key="3">
    <source>
        <dbReference type="SAM" id="SignalP"/>
    </source>
</evidence>
<evidence type="ECO:0000313" key="6">
    <source>
        <dbReference type="Proteomes" id="UP000579250"/>
    </source>
</evidence>
<name>A0A846Z6K4_9ACTN</name>
<dbReference type="InterPro" id="IPR008965">
    <property type="entry name" value="CBM2/CBM3_carb-bd_dom_sf"/>
</dbReference>
<accession>A0A846Z6K4</accession>
<dbReference type="GO" id="GO:0000272">
    <property type="term" value="P:polysaccharide catabolic process"/>
    <property type="evidence" value="ECO:0007669"/>
    <property type="project" value="UniProtKB-KW"/>
</dbReference>
<dbReference type="InterPro" id="IPR013319">
    <property type="entry name" value="GH11/12"/>
</dbReference>
<evidence type="ECO:0000313" key="5">
    <source>
        <dbReference type="EMBL" id="NKZ07437.1"/>
    </source>
</evidence>
<protein>
    <submittedName>
        <fullName evidence="5">Cellulose-binding protein</fullName>
    </submittedName>
</protein>
<dbReference type="PANTHER" id="PTHR34002">
    <property type="entry name" value="BLR1656 PROTEIN"/>
    <property type="match status" value="1"/>
</dbReference>
<dbReference type="GO" id="GO:0008810">
    <property type="term" value="F:cellulase activity"/>
    <property type="evidence" value="ECO:0007669"/>
    <property type="project" value="InterPro"/>
</dbReference>
<keyword evidence="3" id="KW-0732">Signal</keyword>
<dbReference type="InterPro" id="IPR012291">
    <property type="entry name" value="CBM2_carb-bd_dom_sf"/>
</dbReference>
<gene>
    <name evidence="5" type="ORF">HGB48_27450</name>
</gene>
<feature type="signal peptide" evidence="3">
    <location>
        <begin position="1"/>
        <end position="24"/>
    </location>
</feature>
<dbReference type="InterPro" id="IPR002594">
    <property type="entry name" value="GH12"/>
</dbReference>
<dbReference type="SUPFAM" id="SSF49899">
    <property type="entry name" value="Concanavalin A-like lectins/glucanases"/>
    <property type="match status" value="1"/>
</dbReference>
<proteinExistence type="inferred from homology"/>
<dbReference type="EMBL" id="JAAXPI010000054">
    <property type="protein sequence ID" value="NKZ07437.1"/>
    <property type="molecule type" value="Genomic_DNA"/>
</dbReference>
<evidence type="ECO:0000256" key="2">
    <source>
        <dbReference type="RuleBase" id="RU361163"/>
    </source>
</evidence>
<dbReference type="PROSITE" id="PS51173">
    <property type="entry name" value="CBM2"/>
    <property type="match status" value="1"/>
</dbReference>
<keyword evidence="6" id="KW-1185">Reference proteome</keyword>
<dbReference type="Proteomes" id="UP000579250">
    <property type="component" value="Unassembled WGS sequence"/>
</dbReference>
<dbReference type="SUPFAM" id="SSF49384">
    <property type="entry name" value="Carbohydrate-binding domain"/>
    <property type="match status" value="1"/>
</dbReference>
<keyword evidence="2" id="KW-0326">Glycosidase</keyword>
<dbReference type="InterPro" id="IPR001919">
    <property type="entry name" value="CBD2"/>
</dbReference>
<dbReference type="InterPro" id="IPR013320">
    <property type="entry name" value="ConA-like_dom_sf"/>
</dbReference>
<keyword evidence="2" id="KW-0378">Hydrolase</keyword>
<evidence type="ECO:0000256" key="1">
    <source>
        <dbReference type="ARBA" id="ARBA00005519"/>
    </source>
</evidence>
<dbReference type="PANTHER" id="PTHR34002:SF9">
    <property type="entry name" value="XYLOGLUCAN-SPECIFIC ENDO-BETA-1,4-GLUCANASE A"/>
    <property type="match status" value="1"/>
</dbReference>
<feature type="domain" description="CBM2" evidence="4">
    <location>
        <begin position="262"/>
        <end position="366"/>
    </location>
</feature>
<comment type="similarity">
    <text evidence="1 2">Belongs to the glycosyl hydrolase 12 (cellulase H) family.</text>
</comment>
<dbReference type="Gene3D" id="2.60.120.180">
    <property type="match status" value="1"/>
</dbReference>